<dbReference type="InterPro" id="IPR036388">
    <property type="entry name" value="WH-like_DNA-bd_sf"/>
</dbReference>
<sequence length="247" mass="26400">MAALLDEVRSAMADLIETLENASDSAEVLNAICAEAVRVVPGADMASITAIDSGGARTAAYSDERAFTVDQAQYAAGDGPCLRAAATGETVRLSLENASELWPDFTASAKQVGVGSYLAAPFRVDPDLSGAINLFGFDNHGFAETDSTLLELYVTVVTFGLRTVRRYQQVRELADHLEAAMRSRAVIEQAKGILMATHKISADEAIRRLITYSQGTNTKLRLVAVDFVRKASAPTGTTPTVQGQRLE</sequence>
<dbReference type="PIRSF" id="PIRSF036625">
    <property type="entry name" value="GAF_ANTAR"/>
    <property type="match status" value="1"/>
</dbReference>
<dbReference type="RefSeq" id="WP_054292599.1">
    <property type="nucleotide sequence ID" value="NZ_CP012752.1"/>
</dbReference>
<evidence type="ECO:0000256" key="1">
    <source>
        <dbReference type="ARBA" id="ARBA00022679"/>
    </source>
</evidence>
<evidence type="ECO:0000313" key="7">
    <source>
        <dbReference type="Proteomes" id="UP000063699"/>
    </source>
</evidence>
<evidence type="ECO:0000256" key="4">
    <source>
        <dbReference type="ARBA" id="ARBA00023163"/>
    </source>
</evidence>
<dbReference type="Gene3D" id="1.10.10.10">
    <property type="entry name" value="Winged helix-like DNA-binding domain superfamily/Winged helix DNA-binding domain"/>
    <property type="match status" value="1"/>
</dbReference>
<dbReference type="STRING" id="860235.AOZ06_30765"/>
<dbReference type="GO" id="GO:0003723">
    <property type="term" value="F:RNA binding"/>
    <property type="evidence" value="ECO:0007669"/>
    <property type="project" value="InterPro"/>
</dbReference>
<dbReference type="InterPro" id="IPR011006">
    <property type="entry name" value="CheY-like_superfamily"/>
</dbReference>
<dbReference type="SMART" id="SM00065">
    <property type="entry name" value="GAF"/>
    <property type="match status" value="1"/>
</dbReference>
<feature type="domain" description="ANTAR" evidence="5">
    <location>
        <begin position="167"/>
        <end position="228"/>
    </location>
</feature>
<dbReference type="GO" id="GO:0016301">
    <property type="term" value="F:kinase activity"/>
    <property type="evidence" value="ECO:0007669"/>
    <property type="project" value="UniProtKB-KW"/>
</dbReference>
<dbReference type="SUPFAM" id="SSF55781">
    <property type="entry name" value="GAF domain-like"/>
    <property type="match status" value="1"/>
</dbReference>
<evidence type="ECO:0000313" key="6">
    <source>
        <dbReference type="EMBL" id="ALG10696.1"/>
    </source>
</evidence>
<dbReference type="OrthoDB" id="4929862at2"/>
<keyword evidence="1" id="KW-0808">Transferase</keyword>
<keyword evidence="2" id="KW-0418">Kinase</keyword>
<dbReference type="SMART" id="SM01012">
    <property type="entry name" value="ANTAR"/>
    <property type="match status" value="1"/>
</dbReference>
<name>A0A0N9HZC5_9PSEU</name>
<dbReference type="InterPro" id="IPR029016">
    <property type="entry name" value="GAF-like_dom_sf"/>
</dbReference>
<organism evidence="6 7">
    <name type="scientific">Kibdelosporangium phytohabitans</name>
    <dbReference type="NCBI Taxonomy" id="860235"/>
    <lineage>
        <taxon>Bacteria</taxon>
        <taxon>Bacillati</taxon>
        <taxon>Actinomycetota</taxon>
        <taxon>Actinomycetes</taxon>
        <taxon>Pseudonocardiales</taxon>
        <taxon>Pseudonocardiaceae</taxon>
        <taxon>Kibdelosporangium</taxon>
    </lineage>
</organism>
<dbReference type="PROSITE" id="PS50921">
    <property type="entry name" value="ANTAR"/>
    <property type="match status" value="1"/>
</dbReference>
<evidence type="ECO:0000256" key="2">
    <source>
        <dbReference type="ARBA" id="ARBA00022777"/>
    </source>
</evidence>
<evidence type="ECO:0000259" key="5">
    <source>
        <dbReference type="PROSITE" id="PS50921"/>
    </source>
</evidence>
<accession>A0A0N9HZC5</accession>
<proteinExistence type="predicted"/>
<evidence type="ECO:0000256" key="3">
    <source>
        <dbReference type="ARBA" id="ARBA00023015"/>
    </source>
</evidence>
<dbReference type="EMBL" id="CP012752">
    <property type="protein sequence ID" value="ALG10696.1"/>
    <property type="molecule type" value="Genomic_DNA"/>
</dbReference>
<dbReference type="Proteomes" id="UP000063699">
    <property type="component" value="Chromosome"/>
</dbReference>
<gene>
    <name evidence="6" type="ORF">AOZ06_30765</name>
</gene>
<dbReference type="InterPro" id="IPR005561">
    <property type="entry name" value="ANTAR"/>
</dbReference>
<dbReference type="SUPFAM" id="SSF52172">
    <property type="entry name" value="CheY-like"/>
    <property type="match status" value="1"/>
</dbReference>
<dbReference type="AlphaFoldDB" id="A0A0N9HZC5"/>
<dbReference type="Pfam" id="PF03861">
    <property type="entry name" value="ANTAR"/>
    <property type="match status" value="1"/>
</dbReference>
<dbReference type="Pfam" id="PF13185">
    <property type="entry name" value="GAF_2"/>
    <property type="match status" value="1"/>
</dbReference>
<keyword evidence="3" id="KW-0805">Transcription regulation</keyword>
<dbReference type="InterPro" id="IPR012074">
    <property type="entry name" value="GAF_ANTAR"/>
</dbReference>
<reference evidence="6 7" key="1">
    <citation type="submission" date="2015-07" db="EMBL/GenBank/DDBJ databases">
        <title>Genome sequencing of Kibdelosporangium phytohabitans.</title>
        <authorList>
            <person name="Qin S."/>
            <person name="Xing K."/>
        </authorList>
    </citation>
    <scope>NUCLEOTIDE SEQUENCE [LARGE SCALE GENOMIC DNA]</scope>
    <source>
        <strain evidence="6 7">KLBMP1111</strain>
    </source>
</reference>
<keyword evidence="7" id="KW-1185">Reference proteome</keyword>
<dbReference type="Gene3D" id="3.30.450.40">
    <property type="match status" value="1"/>
</dbReference>
<keyword evidence="4" id="KW-0804">Transcription</keyword>
<protein>
    <submittedName>
        <fullName evidence="6">Transcriptional regulator</fullName>
    </submittedName>
</protein>
<dbReference type="InterPro" id="IPR003018">
    <property type="entry name" value="GAF"/>
</dbReference>
<dbReference type="KEGG" id="kphy:AOZ06_30765"/>